<evidence type="ECO:0000256" key="13">
    <source>
        <dbReference type="ARBA" id="ARBA00057761"/>
    </source>
</evidence>
<evidence type="ECO:0000313" key="17">
    <source>
        <dbReference type="EMBL" id="KAF2190793.1"/>
    </source>
</evidence>
<evidence type="ECO:0000256" key="1">
    <source>
        <dbReference type="ARBA" id="ARBA00004305"/>
    </source>
</evidence>
<evidence type="ECO:0000256" key="6">
    <source>
        <dbReference type="ARBA" id="ARBA00022840"/>
    </source>
</evidence>
<evidence type="ECO:0000256" key="8">
    <source>
        <dbReference type="ARBA" id="ARBA00022946"/>
    </source>
</evidence>
<evidence type="ECO:0000256" key="11">
    <source>
        <dbReference type="ARBA" id="ARBA00031194"/>
    </source>
</evidence>
<dbReference type="GO" id="GO:0004826">
    <property type="term" value="F:phenylalanine-tRNA ligase activity"/>
    <property type="evidence" value="ECO:0007669"/>
    <property type="project" value="UniProtKB-EC"/>
</dbReference>
<keyword evidence="9" id="KW-0496">Mitochondrion</keyword>
<keyword evidence="18" id="KW-1185">Reference proteome</keyword>
<evidence type="ECO:0000256" key="5">
    <source>
        <dbReference type="ARBA" id="ARBA00022741"/>
    </source>
</evidence>
<keyword evidence="10 17" id="KW-0030">Aminoacyl-tRNA synthetase</keyword>
<evidence type="ECO:0000256" key="4">
    <source>
        <dbReference type="ARBA" id="ARBA00022598"/>
    </source>
</evidence>
<dbReference type="CDD" id="cd00496">
    <property type="entry name" value="PheRS_alpha_core"/>
    <property type="match status" value="1"/>
</dbReference>
<dbReference type="FunFam" id="3.30.70.380:FF:000002">
    <property type="entry name" value="phenylalanine--tRNA ligase, mitochondrial"/>
    <property type="match status" value="1"/>
</dbReference>
<dbReference type="Gene3D" id="3.30.930.10">
    <property type="entry name" value="Bira Bifunctional Protein, Domain 2"/>
    <property type="match status" value="1"/>
</dbReference>
<organism evidence="17 18">
    <name type="scientific">Zopfia rhizophila CBS 207.26</name>
    <dbReference type="NCBI Taxonomy" id="1314779"/>
    <lineage>
        <taxon>Eukaryota</taxon>
        <taxon>Fungi</taxon>
        <taxon>Dikarya</taxon>
        <taxon>Ascomycota</taxon>
        <taxon>Pezizomycotina</taxon>
        <taxon>Dothideomycetes</taxon>
        <taxon>Dothideomycetes incertae sedis</taxon>
        <taxon>Zopfiaceae</taxon>
        <taxon>Zopfia</taxon>
    </lineage>
</organism>
<dbReference type="InterPro" id="IPR045864">
    <property type="entry name" value="aa-tRNA-synth_II/BPL/LPL"/>
</dbReference>
<sequence length="423" mass="48275">MNTPSTILSAIPRRLHLQKDHPIAVTRELIESRFPDYKCHNTLCPVVTVEQNFDSLGFPADHIGRSRTDTYYLNRNTVLRTHTSAHQADTFRANESAGYLISADVYRRDAIDRSHYPVFHQMEGARTWDRNSLGTSKTIAEQIWADVAKIPSHFINVEDPNPPFHPERNPLQESHSAEEVEAMVVHLKRSLEDVVVAIFNAAKTAAAAAGEKTALTEEPLKVRWVEAYFPFTSPSWELEVFWKDDWLEVLGCGIVKQDILNNAGVPSRLGWAFGLGLERIAMLLYSIPDIRLFWSTDTRFLSQFSSAGPIQRFVPFSKYPACFKDVSFWLRSSSSAAGGHSRNVSAHDFHENDVMEVARDVSGDLVEDVRLVDEFVHPRTGRKSMCYRTNYRSLERTLTNEETNELHERFRQQLVEKLGVELR</sequence>
<dbReference type="InterPro" id="IPR036690">
    <property type="entry name" value="Fdx_antiC-bd_sf"/>
</dbReference>
<gene>
    <name evidence="17" type="ORF">K469DRAFT_392880</name>
</gene>
<dbReference type="EMBL" id="ML994618">
    <property type="protein sequence ID" value="KAF2190793.1"/>
    <property type="molecule type" value="Genomic_DNA"/>
</dbReference>
<dbReference type="Proteomes" id="UP000800200">
    <property type="component" value="Unassembled WGS sequence"/>
</dbReference>
<dbReference type="PROSITE" id="PS50862">
    <property type="entry name" value="AA_TRNA_LIGASE_II"/>
    <property type="match status" value="1"/>
</dbReference>
<evidence type="ECO:0000256" key="14">
    <source>
        <dbReference type="ARBA" id="ARBA00073229"/>
    </source>
</evidence>
<evidence type="ECO:0000313" key="18">
    <source>
        <dbReference type="Proteomes" id="UP000800200"/>
    </source>
</evidence>
<keyword evidence="5" id="KW-0547">Nucleotide-binding</keyword>
<keyword evidence="8" id="KW-0809">Transit peptide</keyword>
<accession>A0A6A6EHL1</accession>
<dbReference type="NCBIfam" id="TIGR00469">
    <property type="entry name" value="pheS_mito"/>
    <property type="match status" value="1"/>
</dbReference>
<keyword evidence="4" id="KW-0436">Ligase</keyword>
<dbReference type="AlphaFoldDB" id="A0A6A6EHL1"/>
<dbReference type="Gene3D" id="3.30.70.380">
    <property type="entry name" value="Ferrodoxin-fold anticodon-binding domain"/>
    <property type="match status" value="1"/>
</dbReference>
<feature type="domain" description="Aminoacyl-transfer RNA synthetases class-II family profile" evidence="15">
    <location>
        <begin position="103"/>
        <end position="315"/>
    </location>
</feature>
<dbReference type="PANTHER" id="PTHR11538">
    <property type="entry name" value="PHENYLALANYL-TRNA SYNTHETASE"/>
    <property type="match status" value="1"/>
</dbReference>
<dbReference type="SMART" id="SM00896">
    <property type="entry name" value="FDX-ACB"/>
    <property type="match status" value="1"/>
</dbReference>
<evidence type="ECO:0000256" key="3">
    <source>
        <dbReference type="ARBA" id="ARBA00012814"/>
    </source>
</evidence>
<dbReference type="InterPro" id="IPR004530">
    <property type="entry name" value="Phe-tRNA-synth_IIc_mito"/>
</dbReference>
<name>A0A6A6EHL1_9PEZI</name>
<evidence type="ECO:0000256" key="9">
    <source>
        <dbReference type="ARBA" id="ARBA00023128"/>
    </source>
</evidence>
<dbReference type="PROSITE" id="PS51447">
    <property type="entry name" value="FDX_ACB"/>
    <property type="match status" value="1"/>
</dbReference>
<evidence type="ECO:0000256" key="10">
    <source>
        <dbReference type="ARBA" id="ARBA00023146"/>
    </source>
</evidence>
<dbReference type="Pfam" id="PF01409">
    <property type="entry name" value="tRNA-synt_2d"/>
    <property type="match status" value="2"/>
</dbReference>
<proteinExistence type="inferred from homology"/>
<dbReference type="InterPro" id="IPR005121">
    <property type="entry name" value="Fdx_antiC-bd"/>
</dbReference>
<dbReference type="SUPFAM" id="SSF55681">
    <property type="entry name" value="Class II aaRS and biotin synthetases"/>
    <property type="match status" value="1"/>
</dbReference>
<dbReference type="OrthoDB" id="4457at2759"/>
<comment type="similarity">
    <text evidence="2">Belongs to the class-II aminoacyl-tRNA synthetase family.</text>
</comment>
<evidence type="ECO:0000256" key="12">
    <source>
        <dbReference type="ARBA" id="ARBA00049255"/>
    </source>
</evidence>
<comment type="function">
    <text evidence="13">Is responsible for the charging of tRNA(Phe) with phenylalanine in mitochondrial translation.</text>
</comment>
<comment type="subcellular location">
    <subcellularLocation>
        <location evidence="1">Mitochondrion matrix</location>
    </subcellularLocation>
</comment>
<evidence type="ECO:0000259" key="16">
    <source>
        <dbReference type="PROSITE" id="PS51447"/>
    </source>
</evidence>
<dbReference type="GO" id="GO:0005524">
    <property type="term" value="F:ATP binding"/>
    <property type="evidence" value="ECO:0007669"/>
    <property type="project" value="UniProtKB-KW"/>
</dbReference>
<keyword evidence="6" id="KW-0067">ATP-binding</keyword>
<feature type="domain" description="FDX-ACB" evidence="16">
    <location>
        <begin position="317"/>
        <end position="423"/>
    </location>
</feature>
<dbReference type="EC" id="6.1.1.20" evidence="3"/>
<dbReference type="GO" id="GO:0006432">
    <property type="term" value="P:phenylalanyl-tRNA aminoacylation"/>
    <property type="evidence" value="ECO:0007669"/>
    <property type="project" value="InterPro"/>
</dbReference>
<dbReference type="InterPro" id="IPR006195">
    <property type="entry name" value="aa-tRNA-synth_II"/>
</dbReference>
<evidence type="ECO:0000259" key="15">
    <source>
        <dbReference type="PROSITE" id="PS50862"/>
    </source>
</evidence>
<keyword evidence="7" id="KW-0648">Protein biosynthesis</keyword>
<dbReference type="GO" id="GO:0000049">
    <property type="term" value="F:tRNA binding"/>
    <property type="evidence" value="ECO:0007669"/>
    <property type="project" value="InterPro"/>
</dbReference>
<dbReference type="PANTHER" id="PTHR11538:SF41">
    <property type="entry name" value="PHENYLALANINE--TRNA LIGASE, MITOCHONDRIAL"/>
    <property type="match status" value="1"/>
</dbReference>
<evidence type="ECO:0000256" key="7">
    <source>
        <dbReference type="ARBA" id="ARBA00022917"/>
    </source>
</evidence>
<reference evidence="17" key="1">
    <citation type="journal article" date="2020" name="Stud. Mycol.">
        <title>101 Dothideomycetes genomes: a test case for predicting lifestyles and emergence of pathogens.</title>
        <authorList>
            <person name="Haridas S."/>
            <person name="Albert R."/>
            <person name="Binder M."/>
            <person name="Bloem J."/>
            <person name="Labutti K."/>
            <person name="Salamov A."/>
            <person name="Andreopoulos B."/>
            <person name="Baker S."/>
            <person name="Barry K."/>
            <person name="Bills G."/>
            <person name="Bluhm B."/>
            <person name="Cannon C."/>
            <person name="Castanera R."/>
            <person name="Culley D."/>
            <person name="Daum C."/>
            <person name="Ezra D."/>
            <person name="Gonzalez J."/>
            <person name="Henrissat B."/>
            <person name="Kuo A."/>
            <person name="Liang C."/>
            <person name="Lipzen A."/>
            <person name="Lutzoni F."/>
            <person name="Magnuson J."/>
            <person name="Mondo S."/>
            <person name="Nolan M."/>
            <person name="Ohm R."/>
            <person name="Pangilinan J."/>
            <person name="Park H.-J."/>
            <person name="Ramirez L."/>
            <person name="Alfaro M."/>
            <person name="Sun H."/>
            <person name="Tritt A."/>
            <person name="Yoshinaga Y."/>
            <person name="Zwiers L.-H."/>
            <person name="Turgeon B."/>
            <person name="Goodwin S."/>
            <person name="Spatafora J."/>
            <person name="Crous P."/>
            <person name="Grigoriev I."/>
        </authorList>
    </citation>
    <scope>NUCLEOTIDE SEQUENCE</scope>
    <source>
        <strain evidence="17">CBS 207.26</strain>
    </source>
</reference>
<dbReference type="FunFam" id="3.30.930.10:FF:000053">
    <property type="entry name" value="Phenylalanyl-tRNA synthetase mitochondrial"/>
    <property type="match status" value="1"/>
</dbReference>
<dbReference type="InterPro" id="IPR002319">
    <property type="entry name" value="Phenylalanyl-tRNA_Synthase"/>
</dbReference>
<dbReference type="Pfam" id="PF03147">
    <property type="entry name" value="FDX-ACB"/>
    <property type="match status" value="1"/>
</dbReference>
<dbReference type="SUPFAM" id="SSF54991">
    <property type="entry name" value="Anticodon-binding domain of PheRS"/>
    <property type="match status" value="1"/>
</dbReference>
<protein>
    <recommendedName>
        <fullName evidence="14">Phenylalanine--tRNA ligase, mitochondrial</fullName>
        <ecNumber evidence="3">6.1.1.20</ecNumber>
    </recommendedName>
    <alternativeName>
        <fullName evidence="11">Phenylalanyl-tRNA synthetase</fullName>
    </alternativeName>
</protein>
<evidence type="ECO:0000256" key="2">
    <source>
        <dbReference type="ARBA" id="ARBA00008226"/>
    </source>
</evidence>
<dbReference type="GO" id="GO:0005759">
    <property type="term" value="C:mitochondrial matrix"/>
    <property type="evidence" value="ECO:0007669"/>
    <property type="project" value="UniProtKB-SubCell"/>
</dbReference>
<comment type="catalytic activity">
    <reaction evidence="12">
        <text>tRNA(Phe) + L-phenylalanine + ATP = L-phenylalanyl-tRNA(Phe) + AMP + diphosphate + H(+)</text>
        <dbReference type="Rhea" id="RHEA:19413"/>
        <dbReference type="Rhea" id="RHEA-COMP:9668"/>
        <dbReference type="Rhea" id="RHEA-COMP:9699"/>
        <dbReference type="ChEBI" id="CHEBI:15378"/>
        <dbReference type="ChEBI" id="CHEBI:30616"/>
        <dbReference type="ChEBI" id="CHEBI:33019"/>
        <dbReference type="ChEBI" id="CHEBI:58095"/>
        <dbReference type="ChEBI" id="CHEBI:78442"/>
        <dbReference type="ChEBI" id="CHEBI:78531"/>
        <dbReference type="ChEBI" id="CHEBI:456215"/>
        <dbReference type="EC" id="6.1.1.20"/>
    </reaction>
</comment>